<dbReference type="Proteomes" id="UP001054945">
    <property type="component" value="Unassembled WGS sequence"/>
</dbReference>
<dbReference type="GO" id="GO:0043236">
    <property type="term" value="F:laminin binding"/>
    <property type="evidence" value="ECO:0007669"/>
    <property type="project" value="TreeGrafter"/>
</dbReference>
<feature type="domain" description="Dystroglycan C-terminal" evidence="3">
    <location>
        <begin position="18"/>
        <end position="168"/>
    </location>
</feature>
<evidence type="ECO:0000259" key="3">
    <source>
        <dbReference type="Pfam" id="PF05454"/>
    </source>
</evidence>
<feature type="region of interest" description="Disordered" evidence="1">
    <location>
        <begin position="126"/>
        <end position="171"/>
    </location>
</feature>
<dbReference type="GO" id="GO:0021675">
    <property type="term" value="P:nerve development"/>
    <property type="evidence" value="ECO:0007669"/>
    <property type="project" value="TreeGrafter"/>
</dbReference>
<gene>
    <name evidence="4" type="primary">DAG1_1</name>
    <name evidence="4" type="ORF">CEXT_22151</name>
</gene>
<keyword evidence="2" id="KW-0472">Membrane</keyword>
<name>A0AAV4UTC8_CAEEX</name>
<evidence type="ECO:0000313" key="4">
    <source>
        <dbReference type="EMBL" id="GIY61165.1"/>
    </source>
</evidence>
<evidence type="ECO:0000256" key="2">
    <source>
        <dbReference type="SAM" id="Phobius"/>
    </source>
</evidence>
<comment type="caution">
    <text evidence="4">The sequence shown here is derived from an EMBL/GenBank/DDBJ whole genome shotgun (WGS) entry which is preliminary data.</text>
</comment>
<feature type="region of interest" description="Disordered" evidence="1">
    <location>
        <begin position="1"/>
        <end position="31"/>
    </location>
</feature>
<dbReference type="Pfam" id="PF05454">
    <property type="entry name" value="DAG1"/>
    <property type="match status" value="1"/>
</dbReference>
<dbReference type="GO" id="GO:0042383">
    <property type="term" value="C:sarcolemma"/>
    <property type="evidence" value="ECO:0007669"/>
    <property type="project" value="TreeGrafter"/>
</dbReference>
<keyword evidence="2" id="KW-0812">Transmembrane</keyword>
<dbReference type="InterPro" id="IPR008465">
    <property type="entry name" value="DAG1_C"/>
</dbReference>
<evidence type="ECO:0000313" key="5">
    <source>
        <dbReference type="Proteomes" id="UP001054945"/>
    </source>
</evidence>
<keyword evidence="2" id="KW-1133">Transmembrane helix</keyword>
<dbReference type="PANTHER" id="PTHR21559:SF21">
    <property type="entry name" value="DYSTROGLYCAN 1"/>
    <property type="match status" value="1"/>
</dbReference>
<dbReference type="PANTHER" id="PTHR21559">
    <property type="entry name" value="DYSTROGLYCAN-RELATED"/>
    <property type="match status" value="1"/>
</dbReference>
<dbReference type="EMBL" id="BPLR01013435">
    <property type="protein sequence ID" value="GIY61165.1"/>
    <property type="molecule type" value="Genomic_DNA"/>
</dbReference>
<accession>A0AAV4UTC8</accession>
<feature type="compositionally biased region" description="Low complexity" evidence="1">
    <location>
        <begin position="7"/>
        <end position="17"/>
    </location>
</feature>
<keyword evidence="5" id="KW-1185">Reference proteome</keyword>
<reference evidence="4 5" key="1">
    <citation type="submission" date="2021-06" db="EMBL/GenBank/DDBJ databases">
        <title>Caerostris extrusa draft genome.</title>
        <authorList>
            <person name="Kono N."/>
            <person name="Arakawa K."/>
        </authorList>
    </citation>
    <scope>NUCLEOTIDE SEQUENCE [LARGE SCALE GENOMIC DNA]</scope>
</reference>
<dbReference type="GO" id="GO:0016011">
    <property type="term" value="C:dystroglycan complex"/>
    <property type="evidence" value="ECO:0007669"/>
    <property type="project" value="TreeGrafter"/>
</dbReference>
<feature type="transmembrane region" description="Helical" evidence="2">
    <location>
        <begin position="38"/>
        <end position="64"/>
    </location>
</feature>
<dbReference type="GO" id="GO:0007411">
    <property type="term" value="P:axon guidance"/>
    <property type="evidence" value="ECO:0007669"/>
    <property type="project" value="TreeGrafter"/>
</dbReference>
<protein>
    <submittedName>
        <fullName evidence="4">Alpha-dystroglycan</fullName>
    </submittedName>
</protein>
<dbReference type="AlphaFoldDB" id="A0AAV4UTC8"/>
<evidence type="ECO:0000256" key="1">
    <source>
        <dbReference type="SAM" id="MobiDB-lite"/>
    </source>
</evidence>
<sequence length="192" mass="21078">MCLGGAPPTFVTITTTTPAPPPPEDLEPTLRTSTDDDIYITTIVPAIVIAVMLVIAAIVAYFLYWKKRKGKMSLGDKDFIGSGVPVVFAGELEEQKPDLGKAPAIMKNEKPPLSSDYLFNPFRRGTATVRDSAPPTAAKTRDVPPLRERKDTSSLYKPPPLSHLAGNQKAHVRRVPRLTDMLLMFHPKKNDS</sequence>
<feature type="compositionally biased region" description="Basic and acidic residues" evidence="1">
    <location>
        <begin position="139"/>
        <end position="152"/>
    </location>
</feature>
<organism evidence="4 5">
    <name type="scientific">Caerostris extrusa</name>
    <name type="common">Bark spider</name>
    <name type="synonym">Caerostris bankana</name>
    <dbReference type="NCBI Taxonomy" id="172846"/>
    <lineage>
        <taxon>Eukaryota</taxon>
        <taxon>Metazoa</taxon>
        <taxon>Ecdysozoa</taxon>
        <taxon>Arthropoda</taxon>
        <taxon>Chelicerata</taxon>
        <taxon>Arachnida</taxon>
        <taxon>Araneae</taxon>
        <taxon>Araneomorphae</taxon>
        <taxon>Entelegynae</taxon>
        <taxon>Araneoidea</taxon>
        <taxon>Araneidae</taxon>
        <taxon>Caerostris</taxon>
    </lineage>
</organism>
<proteinExistence type="predicted"/>
<dbReference type="GO" id="GO:0002009">
    <property type="term" value="P:morphogenesis of an epithelium"/>
    <property type="evidence" value="ECO:0007669"/>
    <property type="project" value="TreeGrafter"/>
</dbReference>